<organism evidence="8 9">
    <name type="scientific">Cytobacillus oceanisediminis</name>
    <dbReference type="NCBI Taxonomy" id="665099"/>
    <lineage>
        <taxon>Bacteria</taxon>
        <taxon>Bacillati</taxon>
        <taxon>Bacillota</taxon>
        <taxon>Bacilli</taxon>
        <taxon>Bacillales</taxon>
        <taxon>Bacillaceae</taxon>
        <taxon>Cytobacillus</taxon>
    </lineage>
</organism>
<dbReference type="InterPro" id="IPR050090">
    <property type="entry name" value="Tyrosine_recombinase_XerCD"/>
</dbReference>
<dbReference type="CDD" id="cd01189">
    <property type="entry name" value="INT_ICEBs1_C_like"/>
    <property type="match status" value="1"/>
</dbReference>
<evidence type="ECO:0000256" key="4">
    <source>
        <dbReference type="ARBA" id="ARBA00023172"/>
    </source>
</evidence>
<evidence type="ECO:0000259" key="6">
    <source>
        <dbReference type="PROSITE" id="PS51898"/>
    </source>
</evidence>
<dbReference type="OrthoDB" id="9803188at2"/>
<evidence type="ECO:0000256" key="5">
    <source>
        <dbReference type="PROSITE-ProRule" id="PRU01248"/>
    </source>
</evidence>
<reference evidence="8 9" key="1">
    <citation type="journal article" date="2015" name="Stand. Genomic Sci.">
        <title>Genomic Encyclopedia of Bacterial and Archaeal Type Strains, Phase III: the genomes of soil and plant-associated and newly described type strains.</title>
        <authorList>
            <person name="Whitman W.B."/>
            <person name="Woyke T."/>
            <person name="Klenk H.P."/>
            <person name="Zhou Y."/>
            <person name="Lilburn T.G."/>
            <person name="Beck B.J."/>
            <person name="De Vos P."/>
            <person name="Vandamme P."/>
            <person name="Eisen J.A."/>
            <person name="Garrity G."/>
            <person name="Hugenholtz P."/>
            <person name="Kyrpides N.C."/>
        </authorList>
    </citation>
    <scope>NUCLEOTIDE SEQUENCE [LARGE SCALE GENOMIC DNA]</scope>
    <source>
        <strain evidence="8 9">CGMCC 1.10115</strain>
    </source>
</reference>
<evidence type="ECO:0000256" key="2">
    <source>
        <dbReference type="ARBA" id="ARBA00022908"/>
    </source>
</evidence>
<keyword evidence="9" id="KW-1185">Reference proteome</keyword>
<dbReference type="InterPro" id="IPR044068">
    <property type="entry name" value="CB"/>
</dbReference>
<gene>
    <name evidence="8" type="ORF">IQ19_03149</name>
</gene>
<dbReference type="InterPro" id="IPR004107">
    <property type="entry name" value="Integrase_SAM-like_N"/>
</dbReference>
<feature type="domain" description="Core-binding (CB)" evidence="7">
    <location>
        <begin position="66"/>
        <end position="158"/>
    </location>
</feature>
<keyword evidence="3 5" id="KW-0238">DNA-binding</keyword>
<name>A0A562JS16_9BACI</name>
<comment type="similarity">
    <text evidence="1">Belongs to the 'phage' integrase family.</text>
</comment>
<dbReference type="InterPro" id="IPR010998">
    <property type="entry name" value="Integrase_recombinase_N"/>
</dbReference>
<dbReference type="PANTHER" id="PTHR30349">
    <property type="entry name" value="PHAGE INTEGRASE-RELATED"/>
    <property type="match status" value="1"/>
</dbReference>
<dbReference type="GO" id="GO:0015074">
    <property type="term" value="P:DNA integration"/>
    <property type="evidence" value="ECO:0007669"/>
    <property type="project" value="UniProtKB-KW"/>
</dbReference>
<dbReference type="SUPFAM" id="SSF56349">
    <property type="entry name" value="DNA breaking-rejoining enzymes"/>
    <property type="match status" value="1"/>
</dbReference>
<keyword evidence="4" id="KW-0233">DNA recombination</keyword>
<evidence type="ECO:0000313" key="8">
    <source>
        <dbReference type="EMBL" id="TWH85724.1"/>
    </source>
</evidence>
<feature type="domain" description="Tyr recombinase" evidence="6">
    <location>
        <begin position="179"/>
        <end position="382"/>
    </location>
</feature>
<dbReference type="GO" id="GO:0003677">
    <property type="term" value="F:DNA binding"/>
    <property type="evidence" value="ECO:0007669"/>
    <property type="project" value="UniProtKB-UniRule"/>
</dbReference>
<comment type="caution">
    <text evidence="8">The sequence shown here is derived from an EMBL/GenBank/DDBJ whole genome shotgun (WGS) entry which is preliminary data.</text>
</comment>
<protein>
    <submittedName>
        <fullName evidence="8">Integrase</fullName>
    </submittedName>
</protein>
<keyword evidence="2" id="KW-0229">DNA integration</keyword>
<dbReference type="PROSITE" id="PS51900">
    <property type="entry name" value="CB"/>
    <property type="match status" value="1"/>
</dbReference>
<sequence>MAGRGSIEKRGKDSYRITVSMGFDQNGKRVKKQKTVKAKNKTEANKLLAAFITEIEAGEYIDPSKMKFGDFVEEWREKYAKEHLSPTTLDTYNGHLRTRILTTFGNMRIDEIKTLHIMDFMESLKKEPLKGSYKNGYLSSATIHYIQRVLNNVFSRAVEWEVIKQNPVAKVKKPKITQKDTDVYDEEEVFQLLTALKAEEQRWRVLITLAVLTGMRKGELLGLEWDAVNLDSGTINVKQNLVYANGKQIVKETKTKHSQRLISLPPEILPELKAFKKEWNKNRLLMAEQWEGGEHNFVFSAYHGKPLHQHSIKNWWSRFIKRHGLRYIRFHDLRHTSATFLLNKGENVKVISSRLGHANVLTTLNIYSHTLRKADELAADHFISFFTNKEEKERKV</sequence>
<evidence type="ECO:0000256" key="1">
    <source>
        <dbReference type="ARBA" id="ARBA00008857"/>
    </source>
</evidence>
<dbReference type="InterPro" id="IPR013762">
    <property type="entry name" value="Integrase-like_cat_sf"/>
</dbReference>
<dbReference type="Gene3D" id="1.10.443.10">
    <property type="entry name" value="Intergrase catalytic core"/>
    <property type="match status" value="1"/>
</dbReference>
<evidence type="ECO:0000256" key="3">
    <source>
        <dbReference type="ARBA" id="ARBA00023125"/>
    </source>
</evidence>
<dbReference type="PROSITE" id="PS51898">
    <property type="entry name" value="TYR_RECOMBINASE"/>
    <property type="match status" value="1"/>
</dbReference>
<dbReference type="Pfam" id="PF14659">
    <property type="entry name" value="Phage_int_SAM_3"/>
    <property type="match status" value="1"/>
</dbReference>
<dbReference type="InterPro" id="IPR002104">
    <property type="entry name" value="Integrase_catalytic"/>
</dbReference>
<dbReference type="GO" id="GO:0006310">
    <property type="term" value="P:DNA recombination"/>
    <property type="evidence" value="ECO:0007669"/>
    <property type="project" value="UniProtKB-KW"/>
</dbReference>
<proteinExistence type="inferred from homology"/>
<dbReference type="InterPro" id="IPR011010">
    <property type="entry name" value="DNA_brk_join_enz"/>
</dbReference>
<evidence type="ECO:0000259" key="7">
    <source>
        <dbReference type="PROSITE" id="PS51900"/>
    </source>
</evidence>
<dbReference type="Gene3D" id="1.10.150.130">
    <property type="match status" value="1"/>
</dbReference>
<dbReference type="PANTHER" id="PTHR30349:SF64">
    <property type="entry name" value="PROPHAGE INTEGRASE INTD-RELATED"/>
    <property type="match status" value="1"/>
</dbReference>
<dbReference type="EMBL" id="VLKI01000008">
    <property type="protein sequence ID" value="TWH85724.1"/>
    <property type="molecule type" value="Genomic_DNA"/>
</dbReference>
<dbReference type="Proteomes" id="UP000318667">
    <property type="component" value="Unassembled WGS sequence"/>
</dbReference>
<evidence type="ECO:0000313" key="9">
    <source>
        <dbReference type="Proteomes" id="UP000318667"/>
    </source>
</evidence>
<dbReference type="Pfam" id="PF00589">
    <property type="entry name" value="Phage_integrase"/>
    <property type="match status" value="1"/>
</dbReference>
<dbReference type="AlphaFoldDB" id="A0A562JS16"/>
<accession>A0A562JS16</accession>